<dbReference type="Proteomes" id="UP000004995">
    <property type="component" value="Unassembled WGS sequence"/>
</dbReference>
<reference evidence="1" key="2">
    <citation type="submission" date="2018-08" db="UniProtKB">
        <authorList>
            <consortium name="EnsemblPlants"/>
        </authorList>
    </citation>
    <scope>IDENTIFICATION</scope>
    <source>
        <strain evidence="1">Yugu1</strain>
    </source>
</reference>
<dbReference type="HOGENOM" id="CLU_2610566_0_0_1"/>
<accession>K3ZBC6</accession>
<keyword evidence="2" id="KW-1185">Reference proteome</keyword>
<sequence>MNFHRLMPCKGSISHDPDVELSTTVTPKLPRTYLMVKIGWYCICRDTWSLPISWSRVSRGTWSLPGSRIDAMVVLEEFW</sequence>
<dbReference type="Gramene" id="KQL16885">
    <property type="protein sequence ID" value="KQL16885"/>
    <property type="gene ID" value="SETIT_023847mg"/>
</dbReference>
<evidence type="ECO:0000313" key="1">
    <source>
        <dbReference type="EnsemblPlants" id="KQL16885"/>
    </source>
</evidence>
<evidence type="ECO:0000313" key="2">
    <source>
        <dbReference type="Proteomes" id="UP000004995"/>
    </source>
</evidence>
<reference evidence="2" key="1">
    <citation type="journal article" date="2012" name="Nat. Biotechnol.">
        <title>Reference genome sequence of the model plant Setaria.</title>
        <authorList>
            <person name="Bennetzen J.L."/>
            <person name="Schmutz J."/>
            <person name="Wang H."/>
            <person name="Percifield R."/>
            <person name="Hawkins J."/>
            <person name="Pontaroli A.C."/>
            <person name="Estep M."/>
            <person name="Feng L."/>
            <person name="Vaughn J.N."/>
            <person name="Grimwood J."/>
            <person name="Jenkins J."/>
            <person name="Barry K."/>
            <person name="Lindquist E."/>
            <person name="Hellsten U."/>
            <person name="Deshpande S."/>
            <person name="Wang X."/>
            <person name="Wu X."/>
            <person name="Mitros T."/>
            <person name="Triplett J."/>
            <person name="Yang X."/>
            <person name="Ye C.Y."/>
            <person name="Mauro-Herrera M."/>
            <person name="Wang L."/>
            <person name="Li P."/>
            <person name="Sharma M."/>
            <person name="Sharma R."/>
            <person name="Ronald P.C."/>
            <person name="Panaud O."/>
            <person name="Kellogg E.A."/>
            <person name="Brutnell T.P."/>
            <person name="Doust A.N."/>
            <person name="Tuskan G.A."/>
            <person name="Rokhsar D."/>
            <person name="Devos K.M."/>
        </authorList>
    </citation>
    <scope>NUCLEOTIDE SEQUENCE [LARGE SCALE GENOMIC DNA]</scope>
    <source>
        <strain evidence="2">cv. Yugu1</strain>
    </source>
</reference>
<organism evidence="1 2">
    <name type="scientific">Setaria italica</name>
    <name type="common">Foxtail millet</name>
    <name type="synonym">Panicum italicum</name>
    <dbReference type="NCBI Taxonomy" id="4555"/>
    <lineage>
        <taxon>Eukaryota</taxon>
        <taxon>Viridiplantae</taxon>
        <taxon>Streptophyta</taxon>
        <taxon>Embryophyta</taxon>
        <taxon>Tracheophyta</taxon>
        <taxon>Spermatophyta</taxon>
        <taxon>Magnoliopsida</taxon>
        <taxon>Liliopsida</taxon>
        <taxon>Poales</taxon>
        <taxon>Poaceae</taxon>
        <taxon>PACMAD clade</taxon>
        <taxon>Panicoideae</taxon>
        <taxon>Panicodae</taxon>
        <taxon>Paniceae</taxon>
        <taxon>Cenchrinae</taxon>
        <taxon>Setaria</taxon>
    </lineage>
</organism>
<name>K3ZBC6_SETIT</name>
<dbReference type="EnsemblPlants" id="KQL16885">
    <property type="protein sequence ID" value="KQL16885"/>
    <property type="gene ID" value="SETIT_023847mg"/>
</dbReference>
<dbReference type="InParanoid" id="K3ZBC6"/>
<protein>
    <submittedName>
        <fullName evidence="1">Uncharacterized protein</fullName>
    </submittedName>
</protein>
<dbReference type="AlphaFoldDB" id="K3ZBC6"/>
<proteinExistence type="predicted"/>
<dbReference type="EMBL" id="AGNK02002082">
    <property type="status" value="NOT_ANNOTATED_CDS"/>
    <property type="molecule type" value="Genomic_DNA"/>
</dbReference>